<evidence type="ECO:0000256" key="1">
    <source>
        <dbReference type="ARBA" id="ARBA00004571"/>
    </source>
</evidence>
<comment type="subcellular location">
    <subcellularLocation>
        <location evidence="1 7">Cell outer membrane</location>
        <topology evidence="1 7">Multi-pass membrane protein</topology>
    </subcellularLocation>
</comment>
<reference evidence="9" key="1">
    <citation type="submission" date="2020-10" db="EMBL/GenBank/DDBJ databases">
        <authorList>
            <person name="Lu T."/>
            <person name="Wang Q."/>
            <person name="Han X."/>
        </authorList>
    </citation>
    <scope>NUCLEOTIDE SEQUENCE</scope>
    <source>
        <strain evidence="9">WQ 366</strain>
    </source>
</reference>
<dbReference type="InterPro" id="IPR008969">
    <property type="entry name" value="CarboxyPept-like_regulatory"/>
</dbReference>
<dbReference type="SUPFAM" id="SSF56935">
    <property type="entry name" value="Porins"/>
    <property type="match status" value="1"/>
</dbReference>
<evidence type="ECO:0000313" key="9">
    <source>
        <dbReference type="EMBL" id="MCA5005873.1"/>
    </source>
</evidence>
<dbReference type="InterPro" id="IPR012910">
    <property type="entry name" value="Plug_dom"/>
</dbReference>
<feature type="domain" description="TonB-dependent receptor plug" evidence="8">
    <location>
        <begin position="136"/>
        <end position="263"/>
    </location>
</feature>
<evidence type="ECO:0000256" key="4">
    <source>
        <dbReference type="ARBA" id="ARBA00022692"/>
    </source>
</evidence>
<dbReference type="InterPro" id="IPR037066">
    <property type="entry name" value="Plug_dom_sf"/>
</dbReference>
<gene>
    <name evidence="9" type="ORF">IPZ78_12005</name>
</gene>
<evidence type="ECO:0000256" key="7">
    <source>
        <dbReference type="PROSITE-ProRule" id="PRU01360"/>
    </source>
</evidence>
<evidence type="ECO:0000256" key="5">
    <source>
        <dbReference type="ARBA" id="ARBA00023136"/>
    </source>
</evidence>
<dbReference type="Gene3D" id="2.60.40.1120">
    <property type="entry name" value="Carboxypeptidase-like, regulatory domain"/>
    <property type="match status" value="1"/>
</dbReference>
<evidence type="ECO:0000256" key="2">
    <source>
        <dbReference type="ARBA" id="ARBA00022448"/>
    </source>
</evidence>
<keyword evidence="10" id="KW-1185">Reference proteome</keyword>
<organism evidence="9 10">
    <name type="scientific">Sphingobacterium bovistauri</name>
    <dbReference type="NCBI Taxonomy" id="2781959"/>
    <lineage>
        <taxon>Bacteria</taxon>
        <taxon>Pseudomonadati</taxon>
        <taxon>Bacteroidota</taxon>
        <taxon>Sphingobacteriia</taxon>
        <taxon>Sphingobacteriales</taxon>
        <taxon>Sphingobacteriaceae</taxon>
        <taxon>Sphingobacterium</taxon>
    </lineage>
</organism>
<dbReference type="Proteomes" id="UP001165302">
    <property type="component" value="Unassembled WGS sequence"/>
</dbReference>
<dbReference type="Pfam" id="PF13715">
    <property type="entry name" value="CarbopepD_reg_2"/>
    <property type="match status" value="1"/>
</dbReference>
<evidence type="ECO:0000313" key="10">
    <source>
        <dbReference type="Proteomes" id="UP001165302"/>
    </source>
</evidence>
<keyword evidence="3 7" id="KW-1134">Transmembrane beta strand</keyword>
<dbReference type="NCBIfam" id="TIGR04057">
    <property type="entry name" value="SusC_RagA_signa"/>
    <property type="match status" value="1"/>
</dbReference>
<sequence length="1126" mass="127018">MLDICFENQPLIYSFNNGSVVIKERAIKTLSATEKIVQDFAPLKGKVVDQSDKPIAGATITVYDSDVKVSTDKSGNFTIQVPTFKKTITLEATYLGKKKRAIIIQTDDLKFITIRLEDLVDEINEVQVTGYQRIDKRYSTSEISTVMAEDVLVPGMTSIDQALEGRIPDLVFTNNSGEVGSTGRIRVRGTSTLLGNREPLWVLDGFIMNDPVRVSNDELNDPDYINIVGNAIAGINPQDIERIDVLKDASATALYGTRAANGVVVVTTKKGAIGPARFSFNHSTKLTERPRYSNRNINLMNSQERMLFGQDLVDLHYQFPNNMPLVGYEGAINRYFNGLNDYESFLNEVKWYESVNTDWFDLLTRDGISLDNTLSVSGGSTNQRYYASVGYNPEQGVSIGTKTDRYTARINLDFTLKEKFKTNISVYGNTQKRNNLNQEIQAIDYAYNTTRTLPAFNDDGSLNYYSKVAYNGMNQGNRMFRYNILNEINNSSNTYEGGSLGANINMRYTFMRGLDASVSANYNSSTALQEQWWGEESHYVARLKNAEYGEVPRTGELGYSEMPYGGLLNTTNTRQEGYTLRSQIDYNTSFGEDNQHMFTAMGGFELNGNTNKSIADENRGFVKSRGLQFIDQIDLDAYPYYATWLNKNRRNIRHDITKQVSGYSTVGYSYKNHFTLNANARVDASNKFGSRANEKMLPVWSFSGMLNMKQAWLDEVEFLDDWRLRSSVGIQGNMLEDQSPNLIIKQGTVNTQYNENISTISRYPNPNLLWESTTQFNLSMEASFFRNRLNLSGSFYSKKTKDSFTTVNVSSVNGVPGHSYVMNGGDLENTGYSVSLGVTPVKTTNWLWRFNTFFSGNYNKVKTNEVDVYAIDDYLNGTALVQDQPISTFYSYKFMGINPANGTPIFDDYIDKRHLLENKSLEEAVMMTMVNSGQRDPIFSGSFANTINYKRLSLMMNMTYSLGGKVRLFAMYDPIIGGVSAEKNVRKEFVDRWMAPGDEAFTNIPAIMSPSNPEYMNYISHYSNNPLGSTPMPKFASNIWSMYDRSDLRVVSGSYVKLSSVSMRYTFNEKLLKKTPFSNAQVSFNTINLFTLSAKELRGQDPTQSGFATPNLSVRPTYTLQFNVSF</sequence>
<dbReference type="InterPro" id="IPR023997">
    <property type="entry name" value="TonB-dep_OMP_SusC/RagA_CS"/>
</dbReference>
<dbReference type="InterPro" id="IPR023996">
    <property type="entry name" value="TonB-dep_OMP_SusC/RagA"/>
</dbReference>
<dbReference type="SUPFAM" id="SSF49464">
    <property type="entry name" value="Carboxypeptidase regulatory domain-like"/>
    <property type="match status" value="1"/>
</dbReference>
<keyword evidence="4 7" id="KW-0812">Transmembrane</keyword>
<evidence type="ECO:0000256" key="3">
    <source>
        <dbReference type="ARBA" id="ARBA00022452"/>
    </source>
</evidence>
<evidence type="ECO:0000256" key="6">
    <source>
        <dbReference type="ARBA" id="ARBA00023237"/>
    </source>
</evidence>
<protein>
    <submittedName>
        <fullName evidence="9">SusC/RagA family TonB-linked outer membrane protein</fullName>
    </submittedName>
</protein>
<name>A0ABS7Z6Q9_9SPHI</name>
<dbReference type="InterPro" id="IPR036942">
    <property type="entry name" value="Beta-barrel_TonB_sf"/>
</dbReference>
<keyword evidence="2 7" id="KW-0813">Transport</keyword>
<comment type="caution">
    <text evidence="9">The sequence shown here is derived from an EMBL/GenBank/DDBJ whole genome shotgun (WGS) entry which is preliminary data.</text>
</comment>
<dbReference type="Pfam" id="PF07715">
    <property type="entry name" value="Plug"/>
    <property type="match status" value="1"/>
</dbReference>
<dbReference type="Gene3D" id="2.40.170.20">
    <property type="entry name" value="TonB-dependent receptor, beta-barrel domain"/>
    <property type="match status" value="1"/>
</dbReference>
<dbReference type="PROSITE" id="PS52016">
    <property type="entry name" value="TONB_DEPENDENT_REC_3"/>
    <property type="match status" value="1"/>
</dbReference>
<dbReference type="EMBL" id="JADEYP010000023">
    <property type="protein sequence ID" value="MCA5005873.1"/>
    <property type="molecule type" value="Genomic_DNA"/>
</dbReference>
<accession>A0ABS7Z6Q9</accession>
<keyword evidence="6 7" id="KW-0998">Cell outer membrane</keyword>
<evidence type="ECO:0000259" key="8">
    <source>
        <dbReference type="Pfam" id="PF07715"/>
    </source>
</evidence>
<keyword evidence="5 7" id="KW-0472">Membrane</keyword>
<dbReference type="NCBIfam" id="TIGR04056">
    <property type="entry name" value="OMP_RagA_SusC"/>
    <property type="match status" value="1"/>
</dbReference>
<dbReference type="InterPro" id="IPR039426">
    <property type="entry name" value="TonB-dep_rcpt-like"/>
</dbReference>
<comment type="similarity">
    <text evidence="7">Belongs to the TonB-dependent receptor family.</text>
</comment>
<proteinExistence type="inferred from homology"/>
<dbReference type="Gene3D" id="2.170.130.10">
    <property type="entry name" value="TonB-dependent receptor, plug domain"/>
    <property type="match status" value="1"/>
</dbReference>